<dbReference type="KEGG" id="nmv:NITMOv2_3933"/>
<dbReference type="Proteomes" id="UP000069205">
    <property type="component" value="Chromosome"/>
</dbReference>
<feature type="transmembrane region" description="Helical" evidence="1">
    <location>
        <begin position="26"/>
        <end position="46"/>
    </location>
</feature>
<organism evidence="2 3">
    <name type="scientific">Nitrospira moscoviensis</name>
    <dbReference type="NCBI Taxonomy" id="42253"/>
    <lineage>
        <taxon>Bacteria</taxon>
        <taxon>Pseudomonadati</taxon>
        <taxon>Nitrospirota</taxon>
        <taxon>Nitrospiria</taxon>
        <taxon>Nitrospirales</taxon>
        <taxon>Nitrospiraceae</taxon>
        <taxon>Nitrospira</taxon>
    </lineage>
</organism>
<dbReference type="EMBL" id="CP011801">
    <property type="protein sequence ID" value="ALA60318.1"/>
    <property type="molecule type" value="Genomic_DNA"/>
</dbReference>
<protein>
    <submittedName>
        <fullName evidence="2">Uncharacterized protein</fullName>
    </submittedName>
</protein>
<evidence type="ECO:0000256" key="1">
    <source>
        <dbReference type="SAM" id="Phobius"/>
    </source>
</evidence>
<keyword evidence="1" id="KW-1133">Transmembrane helix</keyword>
<name>A0A0K2GH78_NITMO</name>
<evidence type="ECO:0000313" key="2">
    <source>
        <dbReference type="EMBL" id="ALA60318.1"/>
    </source>
</evidence>
<dbReference type="AlphaFoldDB" id="A0A0K2GH78"/>
<accession>A0A0K2GH78</accession>
<keyword evidence="1" id="KW-0472">Membrane</keyword>
<sequence>MIRHPDYLDIPWDIHWRTEPQQHHGFGWWLVAASALLALFLIGVRVTSGTLG</sequence>
<dbReference type="RefSeq" id="WP_187299260.1">
    <property type="nucleotide sequence ID" value="NZ_CP011801.1"/>
</dbReference>
<gene>
    <name evidence="2" type="ORF">NITMOv2_3933</name>
</gene>
<keyword evidence="1" id="KW-0812">Transmembrane</keyword>
<evidence type="ECO:0000313" key="3">
    <source>
        <dbReference type="Proteomes" id="UP000069205"/>
    </source>
</evidence>
<keyword evidence="3" id="KW-1185">Reference proteome</keyword>
<proteinExistence type="predicted"/>
<dbReference type="STRING" id="42253.NITMOv2_3933"/>
<reference evidence="2 3" key="1">
    <citation type="journal article" date="2015" name="Proc. Natl. Acad. Sci. U.S.A.">
        <title>Expanded metabolic versatility of ubiquitous nitrite-oxidizing bacteria from the genus Nitrospira.</title>
        <authorList>
            <person name="Koch H."/>
            <person name="Lucker S."/>
            <person name="Albertsen M."/>
            <person name="Kitzinger K."/>
            <person name="Herbold C."/>
            <person name="Spieck E."/>
            <person name="Nielsen P.H."/>
            <person name="Wagner M."/>
            <person name="Daims H."/>
        </authorList>
    </citation>
    <scope>NUCLEOTIDE SEQUENCE [LARGE SCALE GENOMIC DNA]</scope>
    <source>
        <strain evidence="2 3">NSP M-1</strain>
    </source>
</reference>
<dbReference type="PATRIC" id="fig|42253.5.peg.3878"/>